<name>A0A9W6WY28_9STRA</name>
<evidence type="ECO:0000313" key="2">
    <source>
        <dbReference type="Proteomes" id="UP001165083"/>
    </source>
</evidence>
<dbReference type="Proteomes" id="UP001165083">
    <property type="component" value="Unassembled WGS sequence"/>
</dbReference>
<gene>
    <name evidence="1" type="ORF">Plil01_000873500</name>
</gene>
<organism evidence="1 2">
    <name type="scientific">Phytophthora lilii</name>
    <dbReference type="NCBI Taxonomy" id="2077276"/>
    <lineage>
        <taxon>Eukaryota</taxon>
        <taxon>Sar</taxon>
        <taxon>Stramenopiles</taxon>
        <taxon>Oomycota</taxon>
        <taxon>Peronosporomycetes</taxon>
        <taxon>Peronosporales</taxon>
        <taxon>Peronosporaceae</taxon>
        <taxon>Phytophthora</taxon>
    </lineage>
</organism>
<comment type="caution">
    <text evidence="1">The sequence shown here is derived from an EMBL/GenBank/DDBJ whole genome shotgun (WGS) entry which is preliminary data.</text>
</comment>
<protein>
    <submittedName>
        <fullName evidence="1">Unnamed protein product</fullName>
    </submittedName>
</protein>
<proteinExistence type="predicted"/>
<keyword evidence="2" id="KW-1185">Reference proteome</keyword>
<accession>A0A9W6WY28</accession>
<reference evidence="1" key="1">
    <citation type="submission" date="2023-04" db="EMBL/GenBank/DDBJ databases">
        <title>Phytophthora lilii NBRC 32176.</title>
        <authorList>
            <person name="Ichikawa N."/>
            <person name="Sato H."/>
            <person name="Tonouchi N."/>
        </authorList>
    </citation>
    <scope>NUCLEOTIDE SEQUENCE</scope>
    <source>
        <strain evidence="1">NBRC 32176</strain>
    </source>
</reference>
<dbReference type="AlphaFoldDB" id="A0A9W6WY28"/>
<dbReference type="EMBL" id="BSXW01000427">
    <property type="protein sequence ID" value="GMF22018.1"/>
    <property type="molecule type" value="Genomic_DNA"/>
</dbReference>
<dbReference type="OrthoDB" id="101221at2759"/>
<sequence length="139" mass="16380">MCLSVAELKLRWDFLMPWVKELDRQVKYEQIARPEEVWDAEKRVLKVTLPAKNSNQYERYTVDQFFHELRRFREALALLAAVAHMDEEGWKFLLGKIWGIKLGKNGSEELEREIPARFVIVLDHLTSVIPEAMSEEHPS</sequence>
<evidence type="ECO:0000313" key="1">
    <source>
        <dbReference type="EMBL" id="GMF22018.1"/>
    </source>
</evidence>